<dbReference type="Proteomes" id="UP001165960">
    <property type="component" value="Unassembled WGS sequence"/>
</dbReference>
<evidence type="ECO:0000313" key="2">
    <source>
        <dbReference type="Proteomes" id="UP001165960"/>
    </source>
</evidence>
<comment type="caution">
    <text evidence="1">The sequence shown here is derived from an EMBL/GenBank/DDBJ whole genome shotgun (WGS) entry which is preliminary data.</text>
</comment>
<proteinExistence type="predicted"/>
<dbReference type="EMBL" id="QTSX02005718">
    <property type="protein sequence ID" value="KAJ9058551.1"/>
    <property type="molecule type" value="Genomic_DNA"/>
</dbReference>
<name>A0ACC2S8U2_9FUNG</name>
<evidence type="ECO:0000313" key="1">
    <source>
        <dbReference type="EMBL" id="KAJ9058551.1"/>
    </source>
</evidence>
<protein>
    <submittedName>
        <fullName evidence="1">Uncharacterized protein</fullName>
    </submittedName>
</protein>
<keyword evidence="2" id="KW-1185">Reference proteome</keyword>
<organism evidence="1 2">
    <name type="scientific">Entomophthora muscae</name>
    <dbReference type="NCBI Taxonomy" id="34485"/>
    <lineage>
        <taxon>Eukaryota</taxon>
        <taxon>Fungi</taxon>
        <taxon>Fungi incertae sedis</taxon>
        <taxon>Zoopagomycota</taxon>
        <taxon>Entomophthoromycotina</taxon>
        <taxon>Entomophthoromycetes</taxon>
        <taxon>Entomophthorales</taxon>
        <taxon>Entomophthoraceae</taxon>
        <taxon>Entomophthora</taxon>
    </lineage>
</organism>
<accession>A0ACC2S8U2</accession>
<gene>
    <name evidence="1" type="ORF">DSO57_1011239</name>
</gene>
<reference evidence="1" key="1">
    <citation type="submission" date="2022-04" db="EMBL/GenBank/DDBJ databases">
        <title>Genome of the entomopathogenic fungus Entomophthora muscae.</title>
        <authorList>
            <person name="Elya C."/>
            <person name="Lovett B.R."/>
            <person name="Lee E."/>
            <person name="Macias A.M."/>
            <person name="Hajek A.E."/>
            <person name="De Bivort B.L."/>
            <person name="Kasson M.T."/>
            <person name="De Fine Licht H.H."/>
            <person name="Stajich J.E."/>
        </authorList>
    </citation>
    <scope>NUCLEOTIDE SEQUENCE</scope>
    <source>
        <strain evidence="1">Berkeley</strain>
    </source>
</reference>
<sequence>MSDPKSNSQVSRKTLSDLAENVFADSVCCGIPLLGMRSVVEHVEEYHSQPCTGNGEVGSLDGFTFPTEINYETCENLAPDDSIPDITFEECCSQLLDNFRKYGTNHQGTLANRSLDNTCIKLPTPVPHSFTSQKAATNFNHCTNLKSVGVTPPKPITGASRSAWRQG</sequence>